<sequence length="905" mass="100861">MQERVKNGERTRRDIAGRMSLRLPQEESLRILANVLEDVPLAKDGDVAAALTLMKAAYPSVEDFERDFLSLCFALATGVGKTRLMGAFITYLYQMGYSKNFFVLAPNTTIYEKLVADFTPGTPKYVFKGIAEFVTNQPVVVTGDTWDQSALLIQAAQRNGGAIINVFNVDKINKDQGRIKKLHEYIGESYFDYLAGLPDLVLLMDEAHRYRAKAGFKAVADLRPVLGLELTATPKTVGARSVDFKNVIYRFGLREAMEHGYVKEPAVATRANFNPKDYSDEEIERIKLEDGIHAHEQVRVELAMYAADTGKPKVHPFMLVVAQDTDHAQRLREMIQSDGFFGGYYKDKVIRVDSALRGDESDEATERLLALEHDAKTEIVIHVNKLKEGWDVTNLFTIVPLRASASEILTEQTLGRGLRLPYGQRTGVEPIDRLTIIAHDRFEAIIEAAKKPDSVVQMKAVVIGPGGDVPPQGAVLVEAPTRVEAELTGKQLGGGEQAASVLERPEDRAVASATLEVIRGMERKLGGVADLSKPEVQAEIVAKVAEMTKPVQGVLEGLGAGPAPDVAKIVAKVTEHVAAGTIEIPEIVVIPDGAVSFTFRDFDLKNLDSIAYRPLADEIMVQQLRTEKKSFIAVRMRATKQERLEDFIVAELIGYPEIDYDTHADLLYKLAGQVTDRLQAYLTDGEEIERVLVSHAKKLGEFVHQQMMEHYEETPTTYRARVDKGFQVLKKQNFSQPAGQAPLDFRTAVTPKSDTRRHIFVGFKKCCYAIQQFQSDDERRFAVLIDDTASVVRWVKPGRGQFMIDYRRGQRYEPDFIVETTAEKLICEVKARNELTDTTVVTKATAARTWVGYSNEHARITGKKPWRYMLIPHDVITASVTLDGLVRSHEQPPITGPAAFNLEPA</sequence>
<dbReference type="GO" id="GO:0016787">
    <property type="term" value="F:hydrolase activity"/>
    <property type="evidence" value="ECO:0007669"/>
    <property type="project" value="InterPro"/>
</dbReference>
<dbReference type="GO" id="GO:0004519">
    <property type="term" value="F:endonuclease activity"/>
    <property type="evidence" value="ECO:0007669"/>
    <property type="project" value="UniProtKB-KW"/>
</dbReference>
<evidence type="ECO:0000313" key="3">
    <source>
        <dbReference type="Proteomes" id="UP000480854"/>
    </source>
</evidence>
<dbReference type="Pfam" id="PF04851">
    <property type="entry name" value="ResIII"/>
    <property type="match status" value="1"/>
</dbReference>
<reference evidence="2 3" key="1">
    <citation type="submission" date="2018-07" db="EMBL/GenBank/DDBJ databases">
        <title>Genome sequence of Azospirillum sp. ATCC 49961.</title>
        <authorList>
            <person name="Sant'Anna F.H."/>
            <person name="Baldani J.I."/>
            <person name="Zilli J.E."/>
            <person name="Reis V.M."/>
            <person name="Hartmann A."/>
            <person name="Cruz L."/>
            <person name="de Souza E.M."/>
            <person name="de Oliveira Pedrosa F."/>
            <person name="Passaglia L.M.P."/>
        </authorList>
    </citation>
    <scope>NUCLEOTIDE SEQUENCE [LARGE SCALE GENOMIC DNA]</scope>
    <source>
        <strain evidence="2 3">ATCC 49961</strain>
    </source>
</reference>
<comment type="caution">
    <text evidence="2">The sequence shown here is derived from an EMBL/GenBank/DDBJ whole genome shotgun (WGS) entry which is preliminary data.</text>
</comment>
<keyword evidence="2" id="KW-0378">Hydrolase</keyword>
<dbReference type="GO" id="GO:0003677">
    <property type="term" value="F:DNA binding"/>
    <property type="evidence" value="ECO:0007669"/>
    <property type="project" value="InterPro"/>
</dbReference>
<keyword evidence="2" id="KW-0255">Endonuclease</keyword>
<protein>
    <submittedName>
        <fullName evidence="2">Restriction endonuclease subunit R</fullName>
    </submittedName>
</protein>
<dbReference type="EMBL" id="QOKW01000036">
    <property type="protein sequence ID" value="KAA0676356.1"/>
    <property type="molecule type" value="Genomic_DNA"/>
</dbReference>
<keyword evidence="2" id="KW-0540">Nuclease</keyword>
<dbReference type="Proteomes" id="UP000480854">
    <property type="component" value="Unassembled WGS sequence"/>
</dbReference>
<dbReference type="AlphaFoldDB" id="A0A9W7KNS0"/>
<name>A0A9W7KNS0_9PROT</name>
<dbReference type="GO" id="GO:0005524">
    <property type="term" value="F:ATP binding"/>
    <property type="evidence" value="ECO:0007669"/>
    <property type="project" value="InterPro"/>
</dbReference>
<dbReference type="InterPro" id="IPR050742">
    <property type="entry name" value="Helicase_Restrict-Modif_Enz"/>
</dbReference>
<dbReference type="Gene3D" id="3.40.50.300">
    <property type="entry name" value="P-loop containing nucleotide triphosphate hydrolases"/>
    <property type="match status" value="2"/>
</dbReference>
<organism evidence="2 3">
    <name type="scientific">Roseomonas genomospecies 6</name>
    <dbReference type="NCBI Taxonomy" id="214106"/>
    <lineage>
        <taxon>Bacteria</taxon>
        <taxon>Pseudomonadati</taxon>
        <taxon>Pseudomonadota</taxon>
        <taxon>Alphaproteobacteria</taxon>
        <taxon>Acetobacterales</taxon>
        <taxon>Roseomonadaceae</taxon>
        <taxon>Roseomonas</taxon>
    </lineage>
</organism>
<evidence type="ECO:0000259" key="1">
    <source>
        <dbReference type="Pfam" id="PF04851"/>
    </source>
</evidence>
<dbReference type="InterPro" id="IPR027417">
    <property type="entry name" value="P-loop_NTPase"/>
</dbReference>
<dbReference type="PANTHER" id="PTHR47396">
    <property type="entry name" value="TYPE I RESTRICTION ENZYME ECOKI R PROTEIN"/>
    <property type="match status" value="1"/>
</dbReference>
<evidence type="ECO:0000313" key="2">
    <source>
        <dbReference type="EMBL" id="KAA0676356.1"/>
    </source>
</evidence>
<dbReference type="OrthoDB" id="9803459at2"/>
<feature type="domain" description="Helicase/UvrB N-terminal" evidence="1">
    <location>
        <begin position="20"/>
        <end position="235"/>
    </location>
</feature>
<gene>
    <name evidence="2" type="ORF">DS843_27450</name>
</gene>
<accession>A0A9W7KNS0</accession>
<keyword evidence="3" id="KW-1185">Reference proteome</keyword>
<dbReference type="GO" id="GO:0005829">
    <property type="term" value="C:cytosol"/>
    <property type="evidence" value="ECO:0007669"/>
    <property type="project" value="TreeGrafter"/>
</dbReference>
<dbReference type="RefSeq" id="WP_149472021.1">
    <property type="nucleotide sequence ID" value="NZ_QOKW01000036.1"/>
</dbReference>
<dbReference type="SUPFAM" id="SSF52540">
    <property type="entry name" value="P-loop containing nucleoside triphosphate hydrolases"/>
    <property type="match status" value="2"/>
</dbReference>
<proteinExistence type="predicted"/>
<dbReference type="InterPro" id="IPR006935">
    <property type="entry name" value="Helicase/UvrB_N"/>
</dbReference>
<dbReference type="PANTHER" id="PTHR47396:SF1">
    <property type="entry name" value="ATP-DEPENDENT HELICASE IRC3-RELATED"/>
    <property type="match status" value="1"/>
</dbReference>